<dbReference type="RefSeq" id="WP_042448366.1">
    <property type="nucleotide sequence ID" value="NZ_BBPN01000014.1"/>
</dbReference>
<reference evidence="2" key="1">
    <citation type="submission" date="2016-10" db="EMBL/GenBank/DDBJ databases">
        <authorList>
            <person name="Varghese N."/>
        </authorList>
    </citation>
    <scope>NUCLEOTIDE SEQUENCE [LARGE SCALE GENOMIC DNA]</scope>
    <source>
        <strain evidence="2">DSM 45096 / BCRC 16803 / CGMCC 4.1857 / CIP 109030 / JCM 12277 / KCTC 19219 / NBRC 100920 / 33214</strain>
    </source>
</reference>
<organism evidence="1 2">
    <name type="scientific">Streptacidiphilus jiangxiensis</name>
    <dbReference type="NCBI Taxonomy" id="235985"/>
    <lineage>
        <taxon>Bacteria</taxon>
        <taxon>Bacillati</taxon>
        <taxon>Actinomycetota</taxon>
        <taxon>Actinomycetes</taxon>
        <taxon>Kitasatosporales</taxon>
        <taxon>Streptomycetaceae</taxon>
        <taxon>Streptacidiphilus</taxon>
    </lineage>
</organism>
<protein>
    <submittedName>
        <fullName evidence="1">Uncharacterized protein</fullName>
    </submittedName>
</protein>
<accession>A0A1H7H6R0</accession>
<sequence>MKVYPLWHIGHQNEAGPVGETVHLDDGGDVFVDEQDGDDVTLLGIYSSEAGAGERMLRARLLPGFAAEPDCFHLGEYDLDRDHWTEGFVCVPVRDAPSR</sequence>
<evidence type="ECO:0000313" key="1">
    <source>
        <dbReference type="EMBL" id="SEK46086.1"/>
    </source>
</evidence>
<name>A0A1H7H6R0_STRJI</name>
<evidence type="ECO:0000313" key="2">
    <source>
        <dbReference type="Proteomes" id="UP000183015"/>
    </source>
</evidence>
<dbReference type="OrthoDB" id="1453790at2"/>
<dbReference type="STRING" id="235985.SAMN05414137_102101"/>
<dbReference type="Proteomes" id="UP000183015">
    <property type="component" value="Unassembled WGS sequence"/>
</dbReference>
<keyword evidence="2" id="KW-1185">Reference proteome</keyword>
<dbReference type="EMBL" id="FOAZ01000002">
    <property type="protein sequence ID" value="SEK46086.1"/>
    <property type="molecule type" value="Genomic_DNA"/>
</dbReference>
<gene>
    <name evidence="1" type="ORF">SAMN05414137_102101</name>
</gene>
<proteinExistence type="predicted"/>
<dbReference type="AlphaFoldDB" id="A0A1H7H6R0"/>
<dbReference type="eggNOG" id="ENOG5032P66">
    <property type="taxonomic scope" value="Bacteria"/>
</dbReference>